<dbReference type="AlphaFoldDB" id="A0A1S7LE89"/>
<dbReference type="InterPro" id="IPR036097">
    <property type="entry name" value="HisK_dim/P_sf"/>
</dbReference>
<dbReference type="Gene3D" id="3.40.190.10">
    <property type="entry name" value="Periplasmic binding protein-like II"/>
    <property type="match status" value="2"/>
</dbReference>
<dbReference type="PANTHER" id="PTHR31528">
    <property type="entry name" value="4-AMINO-5-HYDROXYMETHYL-2-METHYLPYRIMIDINE PHOSPHATE SYNTHASE THI11-RELATED"/>
    <property type="match status" value="1"/>
</dbReference>
<keyword evidence="7" id="KW-0597">Phosphoprotein</keyword>
<feature type="signal peptide" evidence="15">
    <location>
        <begin position="1"/>
        <end position="25"/>
    </location>
</feature>
<name>A0A1S7LE89_MAGMO</name>
<comment type="catalytic activity">
    <reaction evidence="1">
        <text>ATP + protein L-histidine = ADP + protein N-phospho-L-histidine.</text>
        <dbReference type="EC" id="2.7.13.3"/>
    </reaction>
</comment>
<accession>A0A1S7LE89</accession>
<keyword evidence="9" id="KW-0479">Metal-binding</keyword>
<dbReference type="InterPro" id="IPR004358">
    <property type="entry name" value="Sig_transdc_His_kin-like_C"/>
</dbReference>
<dbReference type="CDD" id="cd00082">
    <property type="entry name" value="HisKA"/>
    <property type="match status" value="1"/>
</dbReference>
<evidence type="ECO:0000256" key="13">
    <source>
        <dbReference type="ARBA" id="ARBA00033171"/>
    </source>
</evidence>
<dbReference type="Pfam" id="PF02518">
    <property type="entry name" value="HATPase_c"/>
    <property type="match status" value="1"/>
</dbReference>
<comment type="similarity">
    <text evidence="4">Belongs to the NMT1/THI5 family.</text>
</comment>
<evidence type="ECO:0000256" key="2">
    <source>
        <dbReference type="ARBA" id="ARBA00003469"/>
    </source>
</evidence>
<evidence type="ECO:0000256" key="14">
    <source>
        <dbReference type="ARBA" id="ARBA00048179"/>
    </source>
</evidence>
<dbReference type="SMART" id="SM00387">
    <property type="entry name" value="HATPase_c"/>
    <property type="match status" value="1"/>
</dbReference>
<evidence type="ECO:0000256" key="7">
    <source>
        <dbReference type="ARBA" id="ARBA00022553"/>
    </source>
</evidence>
<evidence type="ECO:0000256" key="12">
    <source>
        <dbReference type="ARBA" id="ARBA00023004"/>
    </source>
</evidence>
<dbReference type="InterPro" id="IPR005467">
    <property type="entry name" value="His_kinase_dom"/>
</dbReference>
<dbReference type="Pfam" id="PF09084">
    <property type="entry name" value="NMT1"/>
    <property type="match status" value="1"/>
</dbReference>
<dbReference type="PRINTS" id="PR00344">
    <property type="entry name" value="BCTRLSENSOR"/>
</dbReference>
<organism evidence="17">
    <name type="scientific">Magnetococcus massalia (strain MO-1)</name>
    <dbReference type="NCBI Taxonomy" id="451514"/>
    <lineage>
        <taxon>Bacteria</taxon>
        <taxon>Pseudomonadati</taxon>
        <taxon>Pseudomonadota</taxon>
        <taxon>Magnetococcia</taxon>
        <taxon>Magnetococcales</taxon>
        <taxon>Magnetococcaceae</taxon>
        <taxon>Magnetococcus</taxon>
    </lineage>
</organism>
<evidence type="ECO:0000256" key="3">
    <source>
        <dbReference type="ARBA" id="ARBA00004948"/>
    </source>
</evidence>
<dbReference type="InterPro" id="IPR003661">
    <property type="entry name" value="HisK_dim/P_dom"/>
</dbReference>
<dbReference type="Gene3D" id="3.30.565.10">
    <property type="entry name" value="Histidine kinase-like ATPase, C-terminal domain"/>
    <property type="match status" value="1"/>
</dbReference>
<protein>
    <recommendedName>
        <fullName evidence="6">histidine kinase</fullName>
        <ecNumber evidence="6">2.7.13.3</ecNumber>
    </recommendedName>
    <alternativeName>
        <fullName evidence="13">Thiamine pyrimidine synthase</fullName>
    </alternativeName>
</protein>
<evidence type="ECO:0000256" key="15">
    <source>
        <dbReference type="SAM" id="SignalP"/>
    </source>
</evidence>
<dbReference type="InterPro" id="IPR027939">
    <property type="entry name" value="NMT1/THI5"/>
</dbReference>
<dbReference type="InterPro" id="IPR015168">
    <property type="entry name" value="SsuA/THI5"/>
</dbReference>
<dbReference type="PROSITE" id="PS50109">
    <property type="entry name" value="HIS_KIN"/>
    <property type="match status" value="1"/>
</dbReference>
<evidence type="ECO:0000313" key="17">
    <source>
        <dbReference type="EMBL" id="CRH04359.1"/>
    </source>
</evidence>
<comment type="subunit">
    <text evidence="5">Homodimer.</text>
</comment>
<feature type="domain" description="Histidine kinase" evidence="16">
    <location>
        <begin position="389"/>
        <end position="601"/>
    </location>
</feature>
<evidence type="ECO:0000256" key="1">
    <source>
        <dbReference type="ARBA" id="ARBA00000085"/>
    </source>
</evidence>
<dbReference type="GO" id="GO:0009228">
    <property type="term" value="P:thiamine biosynthetic process"/>
    <property type="evidence" value="ECO:0007669"/>
    <property type="project" value="UniProtKB-KW"/>
</dbReference>
<dbReference type="SUPFAM" id="SSF47384">
    <property type="entry name" value="Homodimeric domain of signal transducing histidine kinase"/>
    <property type="match status" value="1"/>
</dbReference>
<dbReference type="SUPFAM" id="SSF55874">
    <property type="entry name" value="ATPase domain of HSP90 chaperone/DNA topoisomerase II/histidine kinase"/>
    <property type="match status" value="1"/>
</dbReference>
<evidence type="ECO:0000256" key="8">
    <source>
        <dbReference type="ARBA" id="ARBA00022679"/>
    </source>
</evidence>
<evidence type="ECO:0000256" key="4">
    <source>
        <dbReference type="ARBA" id="ARBA00009406"/>
    </source>
</evidence>
<keyword evidence="11" id="KW-0784">Thiamine biosynthesis</keyword>
<evidence type="ECO:0000259" key="16">
    <source>
        <dbReference type="PROSITE" id="PS50109"/>
    </source>
</evidence>
<dbReference type="SUPFAM" id="SSF53850">
    <property type="entry name" value="Periplasmic binding protein-like II"/>
    <property type="match status" value="1"/>
</dbReference>
<dbReference type="EMBL" id="LO017727">
    <property type="protein sequence ID" value="CRH04359.1"/>
    <property type="molecule type" value="Genomic_DNA"/>
</dbReference>
<reference evidence="17" key="1">
    <citation type="submission" date="2015-04" db="EMBL/GenBank/DDBJ databases">
        <authorList>
            <person name="Syromyatnikov M.Y."/>
            <person name="Popov V.N."/>
        </authorList>
    </citation>
    <scope>NUCLEOTIDE SEQUENCE</scope>
    <source>
        <strain evidence="17">MO-1</strain>
    </source>
</reference>
<dbReference type="InterPro" id="IPR003594">
    <property type="entry name" value="HATPase_dom"/>
</dbReference>
<keyword evidence="8" id="KW-0808">Transferase</keyword>
<keyword evidence="15" id="KW-0732">Signal</keyword>
<comment type="catalytic activity">
    <reaction evidence="14">
        <text>N(6)-(pyridoxal phosphate)-L-lysyl-[4-amino-5-hydroxymethyl-2-methylpyrimidine phosphate synthase] + L-histidyl-[4-amino-5-hydroxymethyl-2-methylpyrimidine phosphate synthase] + 2 Fe(3+) + 4 H2O = L-lysyl-[4-amino-5-hydroxymethyl-2-methylpyrimidine phosphate synthase] + (2S)-2-amino-5-hydroxy-4-oxopentanoyl-[4-amino-5-hydroxymethyl-2-methylpyrimidine phosphate synthase] + 4-amino-2-methyl-5-(phosphooxymethyl)pyrimidine + 3-oxopropanoate + 2 Fe(2+) + 2 H(+)</text>
        <dbReference type="Rhea" id="RHEA:65756"/>
        <dbReference type="Rhea" id="RHEA-COMP:16892"/>
        <dbReference type="Rhea" id="RHEA-COMP:16893"/>
        <dbReference type="Rhea" id="RHEA-COMP:16894"/>
        <dbReference type="Rhea" id="RHEA-COMP:16895"/>
        <dbReference type="ChEBI" id="CHEBI:15377"/>
        <dbReference type="ChEBI" id="CHEBI:15378"/>
        <dbReference type="ChEBI" id="CHEBI:29033"/>
        <dbReference type="ChEBI" id="CHEBI:29034"/>
        <dbReference type="ChEBI" id="CHEBI:29969"/>
        <dbReference type="ChEBI" id="CHEBI:29979"/>
        <dbReference type="ChEBI" id="CHEBI:33190"/>
        <dbReference type="ChEBI" id="CHEBI:58354"/>
        <dbReference type="ChEBI" id="CHEBI:143915"/>
        <dbReference type="ChEBI" id="CHEBI:157692"/>
    </reaction>
    <physiologicalReaction direction="left-to-right" evidence="14">
        <dbReference type="Rhea" id="RHEA:65757"/>
    </physiologicalReaction>
</comment>
<dbReference type="EC" id="2.7.13.3" evidence="6"/>
<feature type="chain" id="PRO_5012842739" description="histidine kinase" evidence="15">
    <location>
        <begin position="26"/>
        <end position="603"/>
    </location>
</feature>
<keyword evidence="10" id="KW-0663">Pyridoxal phosphate</keyword>
<dbReference type="PANTHER" id="PTHR31528:SF1">
    <property type="entry name" value="4-AMINO-5-HYDROXYMETHYL-2-METHYLPYRIMIDINE PHOSPHATE SYNTHASE THI11-RELATED"/>
    <property type="match status" value="1"/>
</dbReference>
<evidence type="ECO:0000256" key="9">
    <source>
        <dbReference type="ARBA" id="ARBA00022723"/>
    </source>
</evidence>
<keyword evidence="12" id="KW-0408">Iron</keyword>
<dbReference type="Gene3D" id="1.10.287.130">
    <property type="match status" value="1"/>
</dbReference>
<comment type="function">
    <text evidence="2">Responsible for the formation of the pyrimidine heterocycle in the thiamine biosynthesis pathway. Catalyzes the formation of hydroxymethylpyrimidine phosphate (HMP-P) from histidine and pyridoxal phosphate (PLP). The protein uses PLP and the active site histidine to form HMP-P, generating an inactive enzyme. The enzyme can only undergo a single turnover, which suggests it is a suicide enzyme.</text>
</comment>
<dbReference type="InterPro" id="IPR036890">
    <property type="entry name" value="HATPase_C_sf"/>
</dbReference>
<dbReference type="GO" id="GO:0046872">
    <property type="term" value="F:metal ion binding"/>
    <property type="evidence" value="ECO:0007669"/>
    <property type="project" value="UniProtKB-KW"/>
</dbReference>
<sequence>MLLTRFTWLRAALLMVVLSPAQLWAEPHDELLPSDGLDTVIVQLAWRHQFQFAGYYAAVAQGYFREVGLHVVLVEGIEGEDPAQVVAHGDAHFGIGTPELVINRNQGLPVVALAAIHQHSPYAIVTLRKEGMESIHDLAKKRIMIEPNAAEVRAYLRKEGLDPSELQIVEHSFNLLSLIEGDVDAMTVYQTDEPFKLKQSGYEFNLYSARSGGVDFYGDVLFTVEDEIRNNPERVKAFMHAVKRGWAYAMQNQQEMVRLIYKHYTQRKSLKQLHFEAKASESLLQHDLVEIGYMNPGRWQHIAETYAKLGMLPADWNLEGFLYKEEQPTDWQRVYQVVGVASLLLLIVGAVGGRFYIISKKLRSEVAMRRTAEGQLHDALKQERNLLSIMAHDFRGPINAIAASQQFLEEVVEQDETPFLRRELTKIGKAANALENLIGICLVEDRVEGLTKEAFKPLDLRNVVQEMGEKRLQVYSGSSFTLTLPDEPCMVQGSSILLHLAIGNLLENAWKYGPKESEIRIILERRPHETVLSVIDRGGGIAEDELESVFKKHYRSIKTRFGVGSGLGLHAVRTIMEAHEGRAFAKAGPGGHFFLSFPVHVGE</sequence>
<dbReference type="GO" id="GO:0000155">
    <property type="term" value="F:phosphorelay sensor kinase activity"/>
    <property type="evidence" value="ECO:0007669"/>
    <property type="project" value="InterPro"/>
</dbReference>
<comment type="pathway">
    <text evidence="3">Cofactor biosynthesis; thiamine diphosphate biosynthesis.</text>
</comment>
<evidence type="ECO:0000256" key="5">
    <source>
        <dbReference type="ARBA" id="ARBA00011738"/>
    </source>
</evidence>
<evidence type="ECO:0000256" key="11">
    <source>
        <dbReference type="ARBA" id="ARBA00022977"/>
    </source>
</evidence>
<evidence type="ECO:0000256" key="10">
    <source>
        <dbReference type="ARBA" id="ARBA00022898"/>
    </source>
</evidence>
<evidence type="ECO:0000256" key="6">
    <source>
        <dbReference type="ARBA" id="ARBA00012438"/>
    </source>
</evidence>
<gene>
    <name evidence="17" type="ORF">MAGMO_0145</name>
</gene>
<proteinExistence type="inferred from homology"/>